<evidence type="ECO:0000313" key="1">
    <source>
        <dbReference type="Proteomes" id="UP000887565"/>
    </source>
</evidence>
<accession>A0A915I431</accession>
<organism evidence="1 2">
    <name type="scientific">Romanomermis culicivorax</name>
    <name type="common">Nematode worm</name>
    <dbReference type="NCBI Taxonomy" id="13658"/>
    <lineage>
        <taxon>Eukaryota</taxon>
        <taxon>Metazoa</taxon>
        <taxon>Ecdysozoa</taxon>
        <taxon>Nematoda</taxon>
        <taxon>Enoplea</taxon>
        <taxon>Dorylaimia</taxon>
        <taxon>Mermithida</taxon>
        <taxon>Mermithoidea</taxon>
        <taxon>Mermithidae</taxon>
        <taxon>Romanomermis</taxon>
    </lineage>
</organism>
<evidence type="ECO:0000313" key="2">
    <source>
        <dbReference type="WBParaSite" id="nRc.2.0.1.t08501-RA"/>
    </source>
</evidence>
<dbReference type="Proteomes" id="UP000887565">
    <property type="component" value="Unplaced"/>
</dbReference>
<reference evidence="2" key="1">
    <citation type="submission" date="2022-11" db="UniProtKB">
        <authorList>
            <consortium name="WormBaseParasite"/>
        </authorList>
    </citation>
    <scope>IDENTIFICATION</scope>
</reference>
<protein>
    <submittedName>
        <fullName evidence="2">Uncharacterized protein</fullName>
    </submittedName>
</protein>
<sequence>MNYMNQKSTRSDQSTYKCVPSFLICNLTSDDYSSQWCLVNM</sequence>
<proteinExistence type="predicted"/>
<keyword evidence="1" id="KW-1185">Reference proteome</keyword>
<dbReference type="AlphaFoldDB" id="A0A915I431"/>
<name>A0A915I431_ROMCU</name>
<dbReference type="WBParaSite" id="nRc.2.0.1.t08501-RA">
    <property type="protein sequence ID" value="nRc.2.0.1.t08501-RA"/>
    <property type="gene ID" value="nRc.2.0.1.g08501"/>
</dbReference>